<feature type="transmembrane region" description="Helical" evidence="2">
    <location>
        <begin position="156"/>
        <end position="179"/>
    </location>
</feature>
<feature type="repeat" description="TPR" evidence="1">
    <location>
        <begin position="55"/>
        <end position="88"/>
    </location>
</feature>
<feature type="domain" description="SH3b" evidence="4">
    <location>
        <begin position="185"/>
        <end position="247"/>
    </location>
</feature>
<feature type="signal peptide" evidence="3">
    <location>
        <begin position="1"/>
        <end position="21"/>
    </location>
</feature>
<name>A0ABP3XZU7_9FLAO</name>
<organism evidence="5 6">
    <name type="scientific">Wandonia haliotis</name>
    <dbReference type="NCBI Taxonomy" id="574963"/>
    <lineage>
        <taxon>Bacteria</taxon>
        <taxon>Pseudomonadati</taxon>
        <taxon>Bacteroidota</taxon>
        <taxon>Flavobacteriia</taxon>
        <taxon>Flavobacteriales</taxon>
        <taxon>Crocinitomicaceae</taxon>
        <taxon>Wandonia</taxon>
    </lineage>
</organism>
<dbReference type="SMART" id="SM00287">
    <property type="entry name" value="SH3b"/>
    <property type="match status" value="1"/>
</dbReference>
<evidence type="ECO:0000256" key="3">
    <source>
        <dbReference type="SAM" id="SignalP"/>
    </source>
</evidence>
<gene>
    <name evidence="5" type="ORF">GCM10009118_12630</name>
</gene>
<reference evidence="6" key="1">
    <citation type="journal article" date="2019" name="Int. J. Syst. Evol. Microbiol.">
        <title>The Global Catalogue of Microorganisms (GCM) 10K type strain sequencing project: providing services to taxonomists for standard genome sequencing and annotation.</title>
        <authorList>
            <consortium name="The Broad Institute Genomics Platform"/>
            <consortium name="The Broad Institute Genome Sequencing Center for Infectious Disease"/>
            <person name="Wu L."/>
            <person name="Ma J."/>
        </authorList>
    </citation>
    <scope>NUCLEOTIDE SEQUENCE [LARGE SCALE GENOMIC DNA]</scope>
    <source>
        <strain evidence="6">JCM 16083</strain>
    </source>
</reference>
<proteinExistence type="predicted"/>
<dbReference type="Gene3D" id="2.30.30.40">
    <property type="entry name" value="SH3 Domains"/>
    <property type="match status" value="1"/>
</dbReference>
<keyword evidence="3" id="KW-0732">Signal</keyword>
<dbReference type="RefSeq" id="WP_343785776.1">
    <property type="nucleotide sequence ID" value="NZ_BAAAFH010000007.1"/>
</dbReference>
<keyword evidence="6" id="KW-1185">Reference proteome</keyword>
<dbReference type="Pfam" id="PF00515">
    <property type="entry name" value="TPR_1"/>
    <property type="match status" value="1"/>
</dbReference>
<keyword evidence="2" id="KW-0472">Membrane</keyword>
<evidence type="ECO:0000259" key="4">
    <source>
        <dbReference type="SMART" id="SM00287"/>
    </source>
</evidence>
<dbReference type="SMART" id="SM00028">
    <property type="entry name" value="TPR"/>
    <property type="match status" value="2"/>
</dbReference>
<keyword evidence="2" id="KW-1133">Transmembrane helix</keyword>
<feature type="transmembrane region" description="Helical" evidence="2">
    <location>
        <begin position="126"/>
        <end position="147"/>
    </location>
</feature>
<dbReference type="PROSITE" id="PS50293">
    <property type="entry name" value="TPR_REGION"/>
    <property type="match status" value="1"/>
</dbReference>
<dbReference type="EMBL" id="BAAAFH010000007">
    <property type="protein sequence ID" value="GAA0874855.1"/>
    <property type="molecule type" value="Genomic_DNA"/>
</dbReference>
<sequence length="247" mass="28397">MELRKLFYIWVSLFFVTTAPAQTQFESGKKAYEEEEYQNASDLFLEHITAFPLDAEAFYNLGNAYYKQKKYPHAIWAYEKCLKIKPNHEDALFNVRMAYEKTGLSGEWKSNTGILYRLLFSSGKNFWAILTLIFLIPLGVSLFYFFFATGAIRKRLALSGISISLILALLTLGLSIWHYTYLTSEKYGIVTLATTNAKASPSNSDKTLFSIPGGQRVKLIRENQEWVEIRLTQDNVGWVKKSEIQTY</sequence>
<feature type="chain" id="PRO_5047476818" evidence="3">
    <location>
        <begin position="22"/>
        <end position="247"/>
    </location>
</feature>
<dbReference type="InterPro" id="IPR019734">
    <property type="entry name" value="TPR_rpt"/>
</dbReference>
<evidence type="ECO:0000313" key="5">
    <source>
        <dbReference type="EMBL" id="GAA0874855.1"/>
    </source>
</evidence>
<evidence type="ECO:0000256" key="1">
    <source>
        <dbReference type="PROSITE-ProRule" id="PRU00339"/>
    </source>
</evidence>
<keyword evidence="2" id="KW-0812">Transmembrane</keyword>
<dbReference type="SUPFAM" id="SSF48452">
    <property type="entry name" value="TPR-like"/>
    <property type="match status" value="1"/>
</dbReference>
<keyword evidence="1" id="KW-0802">TPR repeat</keyword>
<protein>
    <submittedName>
        <fullName evidence="5">Tetratricopeptide repeat protein</fullName>
    </submittedName>
</protein>
<dbReference type="Gene3D" id="1.25.40.10">
    <property type="entry name" value="Tetratricopeptide repeat domain"/>
    <property type="match status" value="1"/>
</dbReference>
<evidence type="ECO:0000313" key="6">
    <source>
        <dbReference type="Proteomes" id="UP001501126"/>
    </source>
</evidence>
<dbReference type="InterPro" id="IPR011990">
    <property type="entry name" value="TPR-like_helical_dom_sf"/>
</dbReference>
<accession>A0ABP3XZU7</accession>
<evidence type="ECO:0000256" key="2">
    <source>
        <dbReference type="SAM" id="Phobius"/>
    </source>
</evidence>
<dbReference type="PROSITE" id="PS50005">
    <property type="entry name" value="TPR"/>
    <property type="match status" value="1"/>
</dbReference>
<dbReference type="Proteomes" id="UP001501126">
    <property type="component" value="Unassembled WGS sequence"/>
</dbReference>
<comment type="caution">
    <text evidence="5">The sequence shown here is derived from an EMBL/GenBank/DDBJ whole genome shotgun (WGS) entry which is preliminary data.</text>
</comment>
<dbReference type="InterPro" id="IPR003646">
    <property type="entry name" value="SH3-like_bac-type"/>
</dbReference>